<evidence type="ECO:0000313" key="2">
    <source>
        <dbReference type="Proteomes" id="UP000325081"/>
    </source>
</evidence>
<dbReference type="OrthoDB" id="10171577at2759"/>
<dbReference type="EMBL" id="BKCP01013181">
    <property type="protein sequence ID" value="GER57121.1"/>
    <property type="molecule type" value="Genomic_DNA"/>
</dbReference>
<dbReference type="Proteomes" id="UP000325081">
    <property type="component" value="Unassembled WGS sequence"/>
</dbReference>
<sequence>MQKVAATTPNEKIAPIPFEREQEFDICTAAELLDSINEDRNRNEMGEKRATSKANGQMDETWADERHKANENWAFYKLYYRKVCSLIWINFRRNRVELGAVGVVVVRFGRGIDEAEGGVLVGSEGGERVVAGEIEGGVGDSKPVDNSINNDLNGVHIGQQMDDLHSMLHNPNSLELLPIIASVHHERVGQPLNYRALSFPESLCLIPTMYNL</sequence>
<accession>A0A5A7RIW6</accession>
<protein>
    <submittedName>
        <fullName evidence="1">Smr (Small MutS Related) domain-containing protein</fullName>
    </submittedName>
</protein>
<keyword evidence="2" id="KW-1185">Reference proteome</keyword>
<gene>
    <name evidence="1" type="ORF">STAS_34912</name>
</gene>
<proteinExistence type="predicted"/>
<dbReference type="AlphaFoldDB" id="A0A5A7RIW6"/>
<organism evidence="1 2">
    <name type="scientific">Striga asiatica</name>
    <name type="common">Asiatic witchweed</name>
    <name type="synonym">Buchnera asiatica</name>
    <dbReference type="NCBI Taxonomy" id="4170"/>
    <lineage>
        <taxon>Eukaryota</taxon>
        <taxon>Viridiplantae</taxon>
        <taxon>Streptophyta</taxon>
        <taxon>Embryophyta</taxon>
        <taxon>Tracheophyta</taxon>
        <taxon>Spermatophyta</taxon>
        <taxon>Magnoliopsida</taxon>
        <taxon>eudicotyledons</taxon>
        <taxon>Gunneridae</taxon>
        <taxon>Pentapetalae</taxon>
        <taxon>asterids</taxon>
        <taxon>lamiids</taxon>
        <taxon>Lamiales</taxon>
        <taxon>Orobanchaceae</taxon>
        <taxon>Buchnereae</taxon>
        <taxon>Striga</taxon>
    </lineage>
</organism>
<evidence type="ECO:0000313" key="1">
    <source>
        <dbReference type="EMBL" id="GER57121.1"/>
    </source>
</evidence>
<reference evidence="2" key="1">
    <citation type="journal article" date="2019" name="Curr. Biol.">
        <title>Genome Sequence of Striga asiatica Provides Insight into the Evolution of Plant Parasitism.</title>
        <authorList>
            <person name="Yoshida S."/>
            <person name="Kim S."/>
            <person name="Wafula E.K."/>
            <person name="Tanskanen J."/>
            <person name="Kim Y.M."/>
            <person name="Honaas L."/>
            <person name="Yang Z."/>
            <person name="Spallek T."/>
            <person name="Conn C.E."/>
            <person name="Ichihashi Y."/>
            <person name="Cheong K."/>
            <person name="Cui S."/>
            <person name="Der J.P."/>
            <person name="Gundlach H."/>
            <person name="Jiao Y."/>
            <person name="Hori C."/>
            <person name="Ishida J.K."/>
            <person name="Kasahara H."/>
            <person name="Kiba T."/>
            <person name="Kim M.S."/>
            <person name="Koo N."/>
            <person name="Laohavisit A."/>
            <person name="Lee Y.H."/>
            <person name="Lumba S."/>
            <person name="McCourt P."/>
            <person name="Mortimer J.C."/>
            <person name="Mutuku J.M."/>
            <person name="Nomura T."/>
            <person name="Sasaki-Sekimoto Y."/>
            <person name="Seto Y."/>
            <person name="Wang Y."/>
            <person name="Wakatake T."/>
            <person name="Sakakibara H."/>
            <person name="Demura T."/>
            <person name="Yamaguchi S."/>
            <person name="Yoneyama K."/>
            <person name="Manabe R.I."/>
            <person name="Nelson D.C."/>
            <person name="Schulman A.H."/>
            <person name="Timko M.P."/>
            <person name="dePamphilis C.W."/>
            <person name="Choi D."/>
            <person name="Shirasu K."/>
        </authorList>
    </citation>
    <scope>NUCLEOTIDE SEQUENCE [LARGE SCALE GENOMIC DNA]</scope>
    <source>
        <strain evidence="2">cv. UVA1</strain>
    </source>
</reference>
<name>A0A5A7RIW6_STRAF</name>
<comment type="caution">
    <text evidence="1">The sequence shown here is derived from an EMBL/GenBank/DDBJ whole genome shotgun (WGS) entry which is preliminary data.</text>
</comment>